<sequence length="524" mass="59978">MGAPLPITVLCDWEKIRQHNSKSSHISKKIHTAQGSTNASLVMFSDASKDHYATCAYLRFECQDNTTQVQLLFSKTRIKPMNNEHLTIPRMELLGVLTAVNAASTILTEVNITLSSITFFLRQHRGTQLGSTQKFIRQMADIASRGATLQQIKESNLWQHGPEFLLQDQAHWPKSLEQSPEDPKEFHFFTLDTSAPPFPPHRGLPSEYPPHQYESIVPYDNTNSLVKLTTIVQKVMRWIHIVVRKRNERYTQSPYLWQSQTLKTFALARMSKNEVQQRIVAHKYIIQDHYADSKSQLNIEIPKSQQIQKTEDGLYLYHNTYVNKQHLNMPKSLIYIIHKHRLARLIALDSHKSLLHQGPKDMATDIQQKYWIKRITSLTRSVRKGCITCKRRHGLPYTYPFATSLPTVRTQSCRPFQHIGLDYFGPIGYKTETGQTGKLWSMLTTCLVTRAVHIEVVPDNTTASFLLAMRRFIGRRGSPKTIISDNAPAFTLGYTMINADINTLINSSQTLTIFTLELESNTAT</sequence>
<dbReference type="AlphaFoldDB" id="E3NR17"/>
<dbReference type="OrthoDB" id="5984724at2759"/>
<gene>
    <name evidence="2" type="ORF">CRE_16539</name>
</gene>
<evidence type="ECO:0000313" key="2">
    <source>
        <dbReference type="EMBL" id="EFO86961.1"/>
    </source>
</evidence>
<dbReference type="InParanoid" id="E3NR17"/>
<organism evidence="3">
    <name type="scientific">Caenorhabditis remanei</name>
    <name type="common">Caenorhabditis vulgaris</name>
    <dbReference type="NCBI Taxonomy" id="31234"/>
    <lineage>
        <taxon>Eukaryota</taxon>
        <taxon>Metazoa</taxon>
        <taxon>Ecdysozoa</taxon>
        <taxon>Nematoda</taxon>
        <taxon>Chromadorea</taxon>
        <taxon>Rhabditida</taxon>
        <taxon>Rhabditina</taxon>
        <taxon>Rhabditomorpha</taxon>
        <taxon>Rhabditoidea</taxon>
        <taxon>Rhabditidae</taxon>
        <taxon>Peloderinae</taxon>
        <taxon>Caenorhabditis</taxon>
    </lineage>
</organism>
<dbReference type="SUPFAM" id="SSF53098">
    <property type="entry name" value="Ribonuclease H-like"/>
    <property type="match status" value="1"/>
</dbReference>
<dbReference type="InterPro" id="IPR036397">
    <property type="entry name" value="RNaseH_sf"/>
</dbReference>
<dbReference type="InterPro" id="IPR001584">
    <property type="entry name" value="Integrase_cat-core"/>
</dbReference>
<reference evidence="2" key="1">
    <citation type="submission" date="2007-07" db="EMBL/GenBank/DDBJ databases">
        <title>PCAP assembly of the Caenorhabditis remanei genome.</title>
        <authorList>
            <consortium name="The Caenorhabditis remanei Sequencing Consortium"/>
            <person name="Wilson R.K."/>
        </authorList>
    </citation>
    <scope>NUCLEOTIDE SEQUENCE [LARGE SCALE GENOMIC DNA]</scope>
    <source>
        <strain evidence="2">PB4641</strain>
    </source>
</reference>
<dbReference type="GO" id="GO:0015074">
    <property type="term" value="P:DNA integration"/>
    <property type="evidence" value="ECO:0007669"/>
    <property type="project" value="InterPro"/>
</dbReference>
<dbReference type="PANTHER" id="PTHR47331">
    <property type="entry name" value="PHD-TYPE DOMAIN-CONTAINING PROTEIN"/>
    <property type="match status" value="1"/>
</dbReference>
<accession>E3NR17</accession>
<dbReference type="InterPro" id="IPR012337">
    <property type="entry name" value="RNaseH-like_sf"/>
</dbReference>
<dbReference type="InterPro" id="IPR008042">
    <property type="entry name" value="Retrotrans_Pao"/>
</dbReference>
<dbReference type="Proteomes" id="UP000008281">
    <property type="component" value="Unassembled WGS sequence"/>
</dbReference>
<proteinExistence type="predicted"/>
<dbReference type="Pfam" id="PF05380">
    <property type="entry name" value="Peptidase_A17"/>
    <property type="match status" value="1"/>
</dbReference>
<dbReference type="InterPro" id="IPR041588">
    <property type="entry name" value="Integrase_H2C2"/>
</dbReference>
<feature type="domain" description="Integrase catalytic" evidence="1">
    <location>
        <begin position="411"/>
        <end position="524"/>
    </location>
</feature>
<dbReference type="GO" id="GO:0003676">
    <property type="term" value="F:nucleic acid binding"/>
    <property type="evidence" value="ECO:0007669"/>
    <property type="project" value="InterPro"/>
</dbReference>
<dbReference type="eggNOG" id="KOG0017">
    <property type="taxonomic scope" value="Eukaryota"/>
</dbReference>
<evidence type="ECO:0000259" key="1">
    <source>
        <dbReference type="PROSITE" id="PS50994"/>
    </source>
</evidence>
<keyword evidence="3" id="KW-1185">Reference proteome</keyword>
<evidence type="ECO:0000313" key="3">
    <source>
        <dbReference type="Proteomes" id="UP000008281"/>
    </source>
</evidence>
<dbReference type="Pfam" id="PF17921">
    <property type="entry name" value="Integrase_H2C2"/>
    <property type="match status" value="1"/>
</dbReference>
<protein>
    <recommendedName>
        <fullName evidence="1">Integrase catalytic domain-containing protein</fullName>
    </recommendedName>
</protein>
<dbReference type="OMA" id="THEAGHH"/>
<name>E3NR17_CAERE</name>
<dbReference type="EMBL" id="DS269631">
    <property type="protein sequence ID" value="EFO86961.1"/>
    <property type="molecule type" value="Genomic_DNA"/>
</dbReference>
<dbReference type="HOGENOM" id="CLU_000526_0_3_1"/>
<dbReference type="STRING" id="31234.E3NR17"/>
<dbReference type="PROSITE" id="PS50994">
    <property type="entry name" value="INTEGRASE"/>
    <property type="match status" value="1"/>
</dbReference>
<dbReference type="Gene3D" id="3.30.420.10">
    <property type="entry name" value="Ribonuclease H-like superfamily/Ribonuclease H"/>
    <property type="match status" value="1"/>
</dbReference>